<evidence type="ECO:0000313" key="2">
    <source>
        <dbReference type="Proteomes" id="UP000001593"/>
    </source>
</evidence>
<sequence>MPRVVYEDHFKKPLGYHCTTFYGVLDKKRYEDRRKILRHPSLRCLNLTTISHSLLAFMSEQRGYEDAVKALNTLQTNAQVLAQIRKERGRLRRDNLVEMRRFVERAGVSAFITVLKNSNNKGIQWSS</sequence>
<keyword evidence="2" id="KW-1185">Reference proteome</keyword>
<organism evidence="1 2">
    <name type="scientific">Nematostella vectensis</name>
    <name type="common">Starlet sea anemone</name>
    <dbReference type="NCBI Taxonomy" id="45351"/>
    <lineage>
        <taxon>Eukaryota</taxon>
        <taxon>Metazoa</taxon>
        <taxon>Cnidaria</taxon>
        <taxon>Anthozoa</taxon>
        <taxon>Hexacorallia</taxon>
        <taxon>Actiniaria</taxon>
        <taxon>Edwardsiidae</taxon>
        <taxon>Nematostella</taxon>
    </lineage>
</organism>
<proteinExistence type="predicted"/>
<dbReference type="Proteomes" id="UP000001593">
    <property type="component" value="Unassembled WGS sequence"/>
</dbReference>
<name>A7RZ44_NEMVE</name>
<evidence type="ECO:0000313" key="1">
    <source>
        <dbReference type="EMBL" id="EDO43293.1"/>
    </source>
</evidence>
<accession>A7RZ44</accession>
<dbReference type="STRING" id="45351.A7RZ44"/>
<gene>
    <name evidence="1" type="ORF">NEMVEDRAFT_v1g204297</name>
</gene>
<dbReference type="InParanoid" id="A7RZ44"/>
<dbReference type="AlphaFoldDB" id="A7RZ44"/>
<protein>
    <submittedName>
        <fullName evidence="1">Uncharacterized protein</fullName>
    </submittedName>
</protein>
<reference evidence="1 2" key="1">
    <citation type="journal article" date="2007" name="Science">
        <title>Sea anemone genome reveals ancestral eumetazoan gene repertoire and genomic organization.</title>
        <authorList>
            <person name="Putnam N.H."/>
            <person name="Srivastava M."/>
            <person name="Hellsten U."/>
            <person name="Dirks B."/>
            <person name="Chapman J."/>
            <person name="Salamov A."/>
            <person name="Terry A."/>
            <person name="Shapiro H."/>
            <person name="Lindquist E."/>
            <person name="Kapitonov V.V."/>
            <person name="Jurka J."/>
            <person name="Genikhovich G."/>
            <person name="Grigoriev I.V."/>
            <person name="Lucas S.M."/>
            <person name="Steele R.E."/>
            <person name="Finnerty J.R."/>
            <person name="Technau U."/>
            <person name="Martindale M.Q."/>
            <person name="Rokhsar D.S."/>
        </authorList>
    </citation>
    <scope>NUCLEOTIDE SEQUENCE [LARGE SCALE GENOMIC DNA]</scope>
    <source>
        <strain evidence="2">CH2 X CH6</strain>
    </source>
</reference>
<dbReference type="EMBL" id="DS469555">
    <property type="protein sequence ID" value="EDO43293.1"/>
    <property type="molecule type" value="Genomic_DNA"/>
</dbReference>
<dbReference type="HOGENOM" id="CLU_1973129_0_0_1"/>